<proteinExistence type="predicted"/>
<keyword evidence="1" id="KW-1133">Transmembrane helix</keyword>
<feature type="transmembrane region" description="Helical" evidence="1">
    <location>
        <begin position="33"/>
        <end position="61"/>
    </location>
</feature>
<feature type="transmembrane region" description="Helical" evidence="1">
    <location>
        <begin position="146"/>
        <end position="166"/>
    </location>
</feature>
<accession>A0A158ABP3</accession>
<evidence type="ECO:0000313" key="3">
    <source>
        <dbReference type="Proteomes" id="UP000054624"/>
    </source>
</evidence>
<protein>
    <submittedName>
        <fullName evidence="2">Uncharacterized protein</fullName>
    </submittedName>
</protein>
<keyword evidence="1" id="KW-0472">Membrane</keyword>
<gene>
    <name evidence="2" type="ORF">AWB76_02129</name>
</gene>
<dbReference type="AlphaFoldDB" id="A0A158ABP3"/>
<dbReference type="STRING" id="1777137.AWB76_02129"/>
<evidence type="ECO:0000256" key="1">
    <source>
        <dbReference type="SAM" id="Phobius"/>
    </source>
</evidence>
<evidence type="ECO:0000313" key="2">
    <source>
        <dbReference type="EMBL" id="SAK55160.1"/>
    </source>
</evidence>
<sequence>MIGDGLSGALCVLAALAAGSSMRASRGWWQMGMTVAVAAACCASGPAGAAALVLAVIAGFVGYRFNRGAASACTQALFVTIAFVAWALPGSDSAYAVLAGGAVAALGSVVRWRTKGRGMSLQPMHLACAGACAALAYVLGTQPGALSVMAVMAMLALIGAHLSLAMSGHAAAPVARAMSMASACGLAVAAAIDGSHGALGVAAVAIAFDCARSARLAGFVRGTP</sequence>
<keyword evidence="3" id="KW-1185">Reference proteome</keyword>
<reference evidence="3" key="1">
    <citation type="submission" date="2016-01" db="EMBL/GenBank/DDBJ databases">
        <authorList>
            <person name="Peeters Charlotte."/>
        </authorList>
    </citation>
    <scope>NUCLEOTIDE SEQUENCE [LARGE SCALE GENOMIC DNA]</scope>
</reference>
<name>A0A158ABP3_9BURK</name>
<dbReference type="Proteomes" id="UP000054624">
    <property type="component" value="Unassembled WGS sequence"/>
</dbReference>
<feature type="transmembrane region" description="Helical" evidence="1">
    <location>
        <begin position="124"/>
        <end position="140"/>
    </location>
</feature>
<dbReference type="EMBL" id="FCOI02000005">
    <property type="protein sequence ID" value="SAK55160.1"/>
    <property type="molecule type" value="Genomic_DNA"/>
</dbReference>
<dbReference type="OrthoDB" id="9133759at2"/>
<keyword evidence="1" id="KW-0812">Transmembrane</keyword>
<organism evidence="2 3">
    <name type="scientific">Caballeronia temeraria</name>
    <dbReference type="NCBI Taxonomy" id="1777137"/>
    <lineage>
        <taxon>Bacteria</taxon>
        <taxon>Pseudomonadati</taxon>
        <taxon>Pseudomonadota</taxon>
        <taxon>Betaproteobacteria</taxon>
        <taxon>Burkholderiales</taxon>
        <taxon>Burkholderiaceae</taxon>
        <taxon>Caballeronia</taxon>
    </lineage>
</organism>
<feature type="transmembrane region" description="Helical" evidence="1">
    <location>
        <begin position="94"/>
        <end position="112"/>
    </location>
</feature>
<feature type="transmembrane region" description="Helical" evidence="1">
    <location>
        <begin position="68"/>
        <end position="88"/>
    </location>
</feature>
<dbReference type="RefSeq" id="WP_061160059.1">
    <property type="nucleotide sequence ID" value="NZ_FCOI02000005.1"/>
</dbReference>